<name>A0A8X6WDY9_TRICX</name>
<gene>
    <name evidence="1" type="ORF">TNCV_3559591</name>
</gene>
<evidence type="ECO:0000313" key="1">
    <source>
        <dbReference type="EMBL" id="GFY32451.1"/>
    </source>
</evidence>
<sequence length="95" mass="10898">MVWGNFIFDSQTPVVVIRGNLQHSGVAMNFPTACQRLPWPARFLPNRACLGYDGRATVATKFEQIWRGIRRNTLYHSMSRRIAAYIHTRVGSTPY</sequence>
<comment type="caution">
    <text evidence="1">The sequence shown here is derived from an EMBL/GenBank/DDBJ whole genome shotgun (WGS) entry which is preliminary data.</text>
</comment>
<protein>
    <submittedName>
        <fullName evidence="1">Uncharacterized protein</fullName>
    </submittedName>
</protein>
<organism evidence="1 2">
    <name type="scientific">Trichonephila clavipes</name>
    <name type="common">Golden silk orbweaver</name>
    <name type="synonym">Nephila clavipes</name>
    <dbReference type="NCBI Taxonomy" id="2585209"/>
    <lineage>
        <taxon>Eukaryota</taxon>
        <taxon>Metazoa</taxon>
        <taxon>Ecdysozoa</taxon>
        <taxon>Arthropoda</taxon>
        <taxon>Chelicerata</taxon>
        <taxon>Arachnida</taxon>
        <taxon>Araneae</taxon>
        <taxon>Araneomorphae</taxon>
        <taxon>Entelegynae</taxon>
        <taxon>Araneoidea</taxon>
        <taxon>Nephilidae</taxon>
        <taxon>Trichonephila</taxon>
    </lineage>
</organism>
<evidence type="ECO:0000313" key="2">
    <source>
        <dbReference type="Proteomes" id="UP000887159"/>
    </source>
</evidence>
<dbReference type="AlphaFoldDB" id="A0A8X6WDY9"/>
<dbReference type="Proteomes" id="UP000887159">
    <property type="component" value="Unassembled WGS sequence"/>
</dbReference>
<accession>A0A8X6WDY9</accession>
<proteinExistence type="predicted"/>
<reference evidence="1" key="1">
    <citation type="submission" date="2020-08" db="EMBL/GenBank/DDBJ databases">
        <title>Multicomponent nature underlies the extraordinary mechanical properties of spider dragline silk.</title>
        <authorList>
            <person name="Kono N."/>
            <person name="Nakamura H."/>
            <person name="Mori M."/>
            <person name="Yoshida Y."/>
            <person name="Ohtoshi R."/>
            <person name="Malay A.D."/>
            <person name="Moran D.A.P."/>
            <person name="Tomita M."/>
            <person name="Numata K."/>
            <person name="Arakawa K."/>
        </authorList>
    </citation>
    <scope>NUCLEOTIDE SEQUENCE</scope>
</reference>
<keyword evidence="2" id="KW-1185">Reference proteome</keyword>
<dbReference type="EMBL" id="BMAU01021402">
    <property type="protein sequence ID" value="GFY32451.1"/>
    <property type="molecule type" value="Genomic_DNA"/>
</dbReference>